<accession>A0A1T3VVA2</accession>
<dbReference type="AlphaFoldDB" id="A0A1T3VVA2"/>
<proteinExistence type="predicted"/>
<name>A0A1T3VVA2_MYCIE</name>
<evidence type="ECO:0000313" key="2">
    <source>
        <dbReference type="Proteomes" id="UP000192739"/>
    </source>
</evidence>
<organism evidence="1 2">
    <name type="scientific">Mycobacterium intermedium</name>
    <dbReference type="NCBI Taxonomy" id="28445"/>
    <lineage>
        <taxon>Bacteria</taxon>
        <taxon>Bacillati</taxon>
        <taxon>Actinomycetota</taxon>
        <taxon>Actinomycetes</taxon>
        <taxon>Mycobacteriales</taxon>
        <taxon>Mycobacteriaceae</taxon>
        <taxon>Mycobacterium</taxon>
        <taxon>Mycobacterium simiae complex</taxon>
    </lineage>
</organism>
<gene>
    <name evidence="1" type="ORF">BST27_03400</name>
</gene>
<dbReference type="EMBL" id="MVHT01000005">
    <property type="protein sequence ID" value="ORB10108.1"/>
    <property type="molecule type" value="Genomic_DNA"/>
</dbReference>
<dbReference type="RefSeq" id="WP_079220226.1">
    <property type="nucleotide sequence ID" value="NZ_CBCRZH010000046.1"/>
</dbReference>
<evidence type="ECO:0000313" key="1">
    <source>
        <dbReference type="EMBL" id="ORB10108.1"/>
    </source>
</evidence>
<comment type="caution">
    <text evidence="1">The sequence shown here is derived from an EMBL/GenBank/DDBJ whole genome shotgun (WGS) entry which is preliminary data.</text>
</comment>
<reference evidence="1 2" key="1">
    <citation type="submission" date="2017-02" db="EMBL/GenBank/DDBJ databases">
        <title>The new phylogeny of genus Mycobacterium.</title>
        <authorList>
            <person name="Tortoli E."/>
            <person name="Trovato A."/>
            <person name="Cirillo D.M."/>
        </authorList>
    </citation>
    <scope>NUCLEOTIDE SEQUENCE [LARGE SCALE GENOMIC DNA]</scope>
    <source>
        <strain evidence="1 2">DSM 44049</strain>
    </source>
</reference>
<sequence>MTTTDAVLADLSAELDAAGIFAGLPVGDGELLAAALSFDVCLRSDPARSMRTRASAVRAGRWPCIDPAGVAQALDVAAALIEQL</sequence>
<protein>
    <submittedName>
        <fullName evidence="1">Uncharacterized protein</fullName>
    </submittedName>
</protein>
<dbReference type="Proteomes" id="UP000192739">
    <property type="component" value="Unassembled WGS sequence"/>
</dbReference>
<keyword evidence="2" id="KW-1185">Reference proteome</keyword>